<evidence type="ECO:0000313" key="1">
    <source>
        <dbReference type="EMBL" id="EAA15328.1"/>
    </source>
</evidence>
<dbReference type="Proteomes" id="UP000008553">
    <property type="component" value="Unassembled WGS sequence"/>
</dbReference>
<evidence type="ECO:0000313" key="2">
    <source>
        <dbReference type="Proteomes" id="UP000008553"/>
    </source>
</evidence>
<dbReference type="PaxDb" id="73239-Q7RSJ1"/>
<name>Q7RSJ1_PLAYO</name>
<comment type="caution">
    <text evidence="1">The sequence shown here is derived from an EMBL/GenBank/DDBJ whole genome shotgun (WGS) entry which is preliminary data.</text>
</comment>
<protein>
    <submittedName>
        <fullName evidence="1">Uncharacterized protein</fullName>
    </submittedName>
</protein>
<dbReference type="EMBL" id="AABL01000104">
    <property type="protein sequence ID" value="EAA15328.1"/>
    <property type="molecule type" value="Genomic_DNA"/>
</dbReference>
<accession>Q7RSJ1</accession>
<dbReference type="InParanoid" id="Q7RSJ1"/>
<reference evidence="1 2" key="1">
    <citation type="journal article" date="2002" name="Nature">
        <title>Genome sequence and comparative analysis of the model rodent malaria parasite Plasmodium yoelii yoelii.</title>
        <authorList>
            <person name="Carlton J.M."/>
            <person name="Angiuoli S.V."/>
            <person name="Suh B.B."/>
            <person name="Kooij T.W."/>
            <person name="Pertea M."/>
            <person name="Silva J.C."/>
            <person name="Ermolaeva M.D."/>
            <person name="Allen J.E."/>
            <person name="Selengut J.D."/>
            <person name="Koo H.L."/>
            <person name="Peterson J.D."/>
            <person name="Pop M."/>
            <person name="Kosack D.S."/>
            <person name="Shumway M.F."/>
            <person name="Bidwell S.L."/>
            <person name="Shallom S.J."/>
            <person name="van Aken S.E."/>
            <person name="Riedmuller S.B."/>
            <person name="Feldblyum T.V."/>
            <person name="Cho J.K."/>
            <person name="Quackenbush J."/>
            <person name="Sedegah M."/>
            <person name="Shoaibi A."/>
            <person name="Cummings L.M."/>
            <person name="Florens L."/>
            <person name="Yates J.R."/>
            <person name="Raine J.D."/>
            <person name="Sinden R.E."/>
            <person name="Harris M.A."/>
            <person name="Cunningham D.A."/>
            <person name="Preiser P.R."/>
            <person name="Bergman L.W."/>
            <person name="Vaidya A.B."/>
            <person name="van Lin L.H."/>
            <person name="Janse C.J."/>
            <person name="Waters A.P."/>
            <person name="Smith H.O."/>
            <person name="White O.R."/>
            <person name="Salzberg S.L."/>
            <person name="Venter J.C."/>
            <person name="Fraser C.M."/>
            <person name="Hoffman S.L."/>
            <person name="Gardner M.J."/>
            <person name="Carucci D.J."/>
        </authorList>
    </citation>
    <scope>NUCLEOTIDE SEQUENCE [LARGE SCALE GENOMIC DNA]</scope>
    <source>
        <strain evidence="1 2">17XNL</strain>
    </source>
</reference>
<keyword evidence="2" id="KW-1185">Reference proteome</keyword>
<sequence length="13" mass="1641">MDIVLCFFFTNKY</sequence>
<organism evidence="1 2">
    <name type="scientific">Plasmodium yoelii yoelii</name>
    <dbReference type="NCBI Taxonomy" id="73239"/>
    <lineage>
        <taxon>Eukaryota</taxon>
        <taxon>Sar</taxon>
        <taxon>Alveolata</taxon>
        <taxon>Apicomplexa</taxon>
        <taxon>Aconoidasida</taxon>
        <taxon>Haemosporida</taxon>
        <taxon>Plasmodiidae</taxon>
        <taxon>Plasmodium</taxon>
        <taxon>Plasmodium (Vinckeia)</taxon>
    </lineage>
</organism>
<proteinExistence type="predicted"/>
<gene>
    <name evidence="1" type="ORF">PY00366</name>
</gene>